<dbReference type="InterPro" id="IPR025436">
    <property type="entry name" value="DUF4179"/>
</dbReference>
<gene>
    <name evidence="3" type="ORF">P9989_17675</name>
</gene>
<keyword evidence="4" id="KW-1185">Reference proteome</keyword>
<reference evidence="3 4" key="1">
    <citation type="submission" date="2023-04" db="EMBL/GenBank/DDBJ databases">
        <title>Genome sequence of Halobacillus naozhouensis KACC 21980.</title>
        <authorList>
            <person name="Kim S."/>
            <person name="Heo J."/>
            <person name="Kwon S.-W."/>
        </authorList>
    </citation>
    <scope>NUCLEOTIDE SEQUENCE [LARGE SCALE GENOMIC DNA]</scope>
    <source>
        <strain evidence="3 4">KCTC 13234</strain>
    </source>
</reference>
<name>A0ABY8IXU8_9BACI</name>
<dbReference type="Proteomes" id="UP001221597">
    <property type="component" value="Chromosome"/>
</dbReference>
<keyword evidence="1" id="KW-1133">Transmembrane helix</keyword>
<accession>A0ABY8IXU8</accession>
<dbReference type="Pfam" id="PF13786">
    <property type="entry name" value="DUF4179"/>
    <property type="match status" value="1"/>
</dbReference>
<protein>
    <submittedName>
        <fullName evidence="3">DUF4179 domain-containing protein</fullName>
    </submittedName>
</protein>
<dbReference type="EMBL" id="CP121671">
    <property type="protein sequence ID" value="WFT74172.1"/>
    <property type="molecule type" value="Genomic_DNA"/>
</dbReference>
<dbReference type="Gene3D" id="2.60.40.1630">
    <property type="entry name" value="bacillus anthracis domain"/>
    <property type="match status" value="1"/>
</dbReference>
<evidence type="ECO:0000313" key="4">
    <source>
        <dbReference type="Proteomes" id="UP001221597"/>
    </source>
</evidence>
<evidence type="ECO:0000313" key="3">
    <source>
        <dbReference type="EMBL" id="WFT74172.1"/>
    </source>
</evidence>
<sequence>MKKEWFNKQWNDMEVPQEELNQAITNGIQSGKRAKHKRKRLKSTTIISSAAASLVLASGLFFSPVTEVLAKVPLLNLIYDEITTSVGSQLFASDLVTELDEKATDNGVDITITSAYYDNHVLGITFKVEGDQLSIENLDKRNSPQSGYGYYLFDGKEQNQLSGSMSRLKETEDGFIGTLEFYKSDQPIASNFTLPITFTSILGEKGTWRFEVPIEKRPAEKIMVEGETSTKDGSYSLIMNSITKGKATTILDYKTIRPKGGKNDHINIDVFDDEGNRLSGRNIGKTMSIEEKSGTIQVQERSLFTSAIDVNDDYLMIYPEVSRDEFDTIHAIQDTTFEVESDRFGYKIVVNKVLKQDQHFIIDYYIKNVDSESYQKDIFQNFADQIKLIRSEDVISNGDGQDQYEALKEDSLILGKKGKVINQEELHFQSRFKLDKPEKFTMDDYSLMVPFGIFGMNDSIKMEPVKVDLPNH</sequence>
<keyword evidence="1" id="KW-0812">Transmembrane</keyword>
<keyword evidence="1" id="KW-0472">Membrane</keyword>
<proteinExistence type="predicted"/>
<evidence type="ECO:0000259" key="2">
    <source>
        <dbReference type="Pfam" id="PF13786"/>
    </source>
</evidence>
<organism evidence="3 4">
    <name type="scientific">Halobacillus naozhouensis</name>
    <dbReference type="NCBI Taxonomy" id="554880"/>
    <lineage>
        <taxon>Bacteria</taxon>
        <taxon>Bacillati</taxon>
        <taxon>Bacillota</taxon>
        <taxon>Bacilli</taxon>
        <taxon>Bacillales</taxon>
        <taxon>Bacillaceae</taxon>
        <taxon>Halobacillus</taxon>
    </lineage>
</organism>
<feature type="transmembrane region" description="Helical" evidence="1">
    <location>
        <begin position="41"/>
        <end position="62"/>
    </location>
</feature>
<feature type="domain" description="DUF4179" evidence="2">
    <location>
        <begin position="39"/>
        <end position="129"/>
    </location>
</feature>
<evidence type="ECO:0000256" key="1">
    <source>
        <dbReference type="SAM" id="Phobius"/>
    </source>
</evidence>
<dbReference type="RefSeq" id="WP_283076174.1">
    <property type="nucleotide sequence ID" value="NZ_CP121671.1"/>
</dbReference>